<dbReference type="Gene3D" id="3.30.40.10">
    <property type="entry name" value="Zinc/RING finger domain, C3HC4 (zinc finger)"/>
    <property type="match status" value="2"/>
</dbReference>
<sequence>MQIFVKTLTGKTITLEVESSDTIDNVKSKIQDKEGIPPDQQRLIFAGKQLEDGRTLSDYNIQKESTLHLVLRLRGGMQIFVKTLTGKTITLEVESSDTIDNVKSKIQDKEGIPPDQQRLIFAGKQLEDGRTLSDYNIQKESTLHLVLRLRGGMQIFVKTLTGKTITLEVESSDTIDNVKSKIQDKEGIPPDQQRLIFAGKQLEDGRTLSDYNIQKESTLHLRICAPATTTAPTDERQPAGLRKAMRSFFYHLKFELYPTPSPTDGQSKGKTHTSSTGQEVWLPPKGIDIFDELPTHSRKSAKKSYVHRPQPSPLQSYETPLPADTYRSNTQVHNTSGNAGLIDCGPSRAPVKEDSGGNLERLTERQWRARTQSFPPPPSSAAIRPETAVRDWRFGQLSIQSIDLHDERQREQMTAEAASSSAALGVGPTFAGTSTKAKYVPLETKNTEVGWGVVHFYREEEETPELGLDPSEDDGVKEVDCTTICIPAVPSYLTPGDFLGYVGEKWRNDISHYRMVMTARMNRYLVLLKFRNSERARKWQREFDGKVFNSMEAQVCHVVFVKSITFETPTRENRTFPDLNHDPFTPSSSVAASSSLKPFPPPTPNLVELPTCPVCLERMDDTTGLMTIPCQHVFHCNCLQNWKGSGCPVCRHTNPETTYDPSNPYTQPFGSSVSNLCSSCDSPDDLWICLICGNVGCGRYKGGHAKDHWKETAHSFALELETQHVWDYAGDTWVHRLIRDKGDGKVVELPGSNGQHHRPEGGYEDVVPRAKLDNIGLEYTHLLTSQLESQRVYFEEMLSKVADKASKAAATAESASAQASAALEENVTLKTELDRLKIQVIPQLERDAERDRNKATKAQELARNLGKALQEEKEVTQGLMKRVEHNNTELEALKKKDGEYKAQIADLEEMNRDLTMFISGQEKLKELENEGKLEAGEVAEGSVSVAKKGKRRAKK</sequence>
<keyword evidence="18" id="KW-1185">Reference proteome</keyword>
<feature type="domain" description="Ubiquitin-like" evidence="14">
    <location>
        <begin position="1"/>
        <end position="76"/>
    </location>
</feature>
<dbReference type="PROSITE" id="PS50089">
    <property type="entry name" value="ZF_RING_2"/>
    <property type="match status" value="1"/>
</dbReference>
<dbReference type="InterPro" id="IPR001607">
    <property type="entry name" value="Znf_UBP"/>
</dbReference>
<dbReference type="SMART" id="SM00213">
    <property type="entry name" value="UBQ"/>
    <property type="match status" value="3"/>
</dbReference>
<evidence type="ECO:0000313" key="17">
    <source>
        <dbReference type="EMBL" id="KAF3810242.1"/>
    </source>
</evidence>
<dbReference type="CDD" id="cd01803">
    <property type="entry name" value="Ubl_ubiquitin"/>
    <property type="match status" value="3"/>
</dbReference>
<dbReference type="GO" id="GO:0061630">
    <property type="term" value="F:ubiquitin protein ligase activity"/>
    <property type="evidence" value="ECO:0007669"/>
    <property type="project" value="TreeGrafter"/>
</dbReference>
<dbReference type="Gene3D" id="3.10.20.90">
    <property type="entry name" value="Phosphatidylinositol 3-kinase Catalytic Subunit, Chain A, domain 1"/>
    <property type="match status" value="3"/>
</dbReference>
<dbReference type="InterPro" id="IPR019956">
    <property type="entry name" value="Ubiquitin_dom"/>
</dbReference>
<dbReference type="PROSITE" id="PS00299">
    <property type="entry name" value="UBIQUITIN_1"/>
    <property type="match status" value="3"/>
</dbReference>
<comment type="similarity">
    <text evidence="3">Belongs to the ubiquitin family.</text>
</comment>
<evidence type="ECO:0000256" key="1">
    <source>
        <dbReference type="ARBA" id="ARBA00004123"/>
    </source>
</evidence>
<evidence type="ECO:0000256" key="4">
    <source>
        <dbReference type="ARBA" id="ARBA00022490"/>
    </source>
</evidence>
<feature type="domain" description="RING-type" evidence="15">
    <location>
        <begin position="612"/>
        <end position="651"/>
    </location>
</feature>
<evidence type="ECO:0000256" key="6">
    <source>
        <dbReference type="ARBA" id="ARBA00022723"/>
    </source>
</evidence>
<evidence type="ECO:0000313" key="18">
    <source>
        <dbReference type="Proteomes" id="UP000613401"/>
    </source>
</evidence>
<keyword evidence="5" id="KW-1017">Isopeptide bond</keyword>
<dbReference type="CDD" id="cd12717">
    <property type="entry name" value="RRM_ETP1"/>
    <property type="match status" value="1"/>
</dbReference>
<dbReference type="Pfam" id="PF00240">
    <property type="entry name" value="ubiquitin"/>
    <property type="match status" value="3"/>
</dbReference>
<feature type="region of interest" description="Disordered" evidence="13">
    <location>
        <begin position="337"/>
        <end position="356"/>
    </location>
</feature>
<feature type="compositionally biased region" description="Basic residues" evidence="13">
    <location>
        <begin position="296"/>
        <end position="306"/>
    </location>
</feature>
<keyword evidence="4" id="KW-0963">Cytoplasm</keyword>
<dbReference type="InterPro" id="IPR029071">
    <property type="entry name" value="Ubiquitin-like_domsf"/>
</dbReference>
<dbReference type="SMART" id="SM00184">
    <property type="entry name" value="RING"/>
    <property type="match status" value="1"/>
</dbReference>
<evidence type="ECO:0000259" key="14">
    <source>
        <dbReference type="PROSITE" id="PS50053"/>
    </source>
</evidence>
<dbReference type="PRINTS" id="PR00348">
    <property type="entry name" value="UBIQUITIN"/>
</dbReference>
<dbReference type="Pfam" id="PF13639">
    <property type="entry name" value="zf-RING_2"/>
    <property type="match status" value="1"/>
</dbReference>
<dbReference type="InterPro" id="IPR034931">
    <property type="entry name" value="ETP1_RRM"/>
</dbReference>
<feature type="domain" description="Ubiquitin-like" evidence="14">
    <location>
        <begin position="153"/>
        <end position="221"/>
    </location>
</feature>
<evidence type="ECO:0000256" key="3">
    <source>
        <dbReference type="ARBA" id="ARBA00008430"/>
    </source>
</evidence>
<protein>
    <submittedName>
        <fullName evidence="17">Polyubiquitin</fullName>
    </submittedName>
</protein>
<dbReference type="PROSITE" id="PS50271">
    <property type="entry name" value="ZF_UBP"/>
    <property type="match status" value="1"/>
</dbReference>
<dbReference type="PANTHER" id="PTHR24007">
    <property type="entry name" value="BRCA1-ASSOCIATED PROTEIN"/>
    <property type="match status" value="1"/>
</dbReference>
<comment type="subcellular location">
    <subcellularLocation>
        <location evidence="2">Cytoplasm</location>
    </subcellularLocation>
    <subcellularLocation>
        <location evidence="1">Nucleus</location>
    </subcellularLocation>
</comment>
<dbReference type="AlphaFoldDB" id="A0A8H4FQ16"/>
<dbReference type="PANTHER" id="PTHR24007:SF7">
    <property type="entry name" value="BRCA1-ASSOCIATED PROTEIN"/>
    <property type="match status" value="1"/>
</dbReference>
<feature type="region of interest" description="Disordered" evidence="13">
    <location>
        <begin position="259"/>
        <end position="321"/>
    </location>
</feature>
<keyword evidence="6" id="KW-0479">Metal-binding</keyword>
<dbReference type="SUPFAM" id="SSF54236">
    <property type="entry name" value="Ubiquitin-like"/>
    <property type="match status" value="3"/>
</dbReference>
<dbReference type="Pfam" id="PF07576">
    <property type="entry name" value="BRAP2"/>
    <property type="match status" value="1"/>
</dbReference>
<dbReference type="FunFam" id="3.10.20.90:FF:000387">
    <property type="entry name" value="Polyubiquitin"/>
    <property type="match status" value="1"/>
</dbReference>
<evidence type="ECO:0000256" key="8">
    <source>
        <dbReference type="ARBA" id="ARBA00022833"/>
    </source>
</evidence>
<dbReference type="RefSeq" id="XP_045269401.1">
    <property type="nucleotide sequence ID" value="XM_045402783.1"/>
</dbReference>
<reference evidence="17" key="1">
    <citation type="journal article" date="2020" name="Phytopathology">
        <title>Genome sequence and comparative analysis of Colletotrichum gloeosporioides isolated from Liriodendron leaves.</title>
        <authorList>
            <person name="Fu F.F."/>
            <person name="Hao Z."/>
            <person name="Wang P."/>
            <person name="Lu Y."/>
            <person name="Xue L.J."/>
            <person name="Wei G."/>
            <person name="Tian Y."/>
            <person name="Baishi H."/>
            <person name="Xu H."/>
            <person name="Shi J."/>
            <person name="Cheng T."/>
            <person name="Wang G."/>
            <person name="Yi Y."/>
            <person name="Chen J."/>
        </authorList>
    </citation>
    <scope>NUCLEOTIDE SEQUENCE</scope>
    <source>
        <strain evidence="17">Lc1</strain>
    </source>
</reference>
<evidence type="ECO:0000256" key="9">
    <source>
        <dbReference type="ARBA" id="ARBA00022843"/>
    </source>
</evidence>
<dbReference type="InterPro" id="IPR001841">
    <property type="entry name" value="Znf_RING"/>
</dbReference>
<accession>A0A8H4FQ16</accession>
<dbReference type="PROSITE" id="PS50053">
    <property type="entry name" value="UBIQUITIN_2"/>
    <property type="match status" value="3"/>
</dbReference>
<gene>
    <name evidence="17" type="ORF">GCG54_00002699</name>
</gene>
<keyword evidence="9" id="KW-0832">Ubl conjugation</keyword>
<dbReference type="CDD" id="cd16457">
    <property type="entry name" value="RING-H2_BRAP2"/>
    <property type="match status" value="1"/>
</dbReference>
<dbReference type="EMBL" id="WVTB01000013">
    <property type="protein sequence ID" value="KAF3810242.1"/>
    <property type="molecule type" value="Genomic_DNA"/>
</dbReference>
<evidence type="ECO:0000256" key="2">
    <source>
        <dbReference type="ARBA" id="ARBA00004496"/>
    </source>
</evidence>
<evidence type="ECO:0000256" key="5">
    <source>
        <dbReference type="ARBA" id="ARBA00022499"/>
    </source>
</evidence>
<feature type="domain" description="UBP-type" evidence="16">
    <location>
        <begin position="648"/>
        <end position="753"/>
    </location>
</feature>
<proteinExistence type="inferred from homology"/>
<dbReference type="GeneID" id="69009860"/>
<comment type="caution">
    <text evidence="17">The sequence shown here is derived from an EMBL/GenBank/DDBJ whole genome shotgun (WGS) entry which is preliminary data.</text>
</comment>
<evidence type="ECO:0000259" key="16">
    <source>
        <dbReference type="PROSITE" id="PS50271"/>
    </source>
</evidence>
<dbReference type="SUPFAM" id="SSF57850">
    <property type="entry name" value="RING/U-box"/>
    <property type="match status" value="1"/>
</dbReference>
<dbReference type="Proteomes" id="UP000613401">
    <property type="component" value="Unassembled WGS sequence"/>
</dbReference>
<dbReference type="GO" id="GO:0005634">
    <property type="term" value="C:nucleus"/>
    <property type="evidence" value="ECO:0007669"/>
    <property type="project" value="UniProtKB-SubCell"/>
</dbReference>
<name>A0A8H4FQ16_COLGL</name>
<dbReference type="GO" id="GO:0007265">
    <property type="term" value="P:Ras protein signal transduction"/>
    <property type="evidence" value="ECO:0007669"/>
    <property type="project" value="TreeGrafter"/>
</dbReference>
<evidence type="ECO:0000256" key="7">
    <source>
        <dbReference type="ARBA" id="ARBA00022771"/>
    </source>
</evidence>
<organism evidence="17 18">
    <name type="scientific">Colletotrichum gloeosporioides</name>
    <name type="common">Anthracnose fungus</name>
    <name type="synonym">Glomerella cingulata</name>
    <dbReference type="NCBI Taxonomy" id="474922"/>
    <lineage>
        <taxon>Eukaryota</taxon>
        <taxon>Fungi</taxon>
        <taxon>Dikarya</taxon>
        <taxon>Ascomycota</taxon>
        <taxon>Pezizomycotina</taxon>
        <taxon>Sordariomycetes</taxon>
        <taxon>Hypocreomycetidae</taxon>
        <taxon>Glomerellales</taxon>
        <taxon>Glomerellaceae</taxon>
        <taxon>Colletotrichum</taxon>
        <taxon>Colletotrichum gloeosporioides species complex</taxon>
    </lineage>
</organism>
<evidence type="ECO:0000256" key="11">
    <source>
        <dbReference type="PROSITE-ProRule" id="PRU00502"/>
    </source>
</evidence>
<keyword evidence="12" id="KW-0175">Coiled coil</keyword>
<feature type="domain" description="Ubiquitin-like" evidence="14">
    <location>
        <begin position="77"/>
        <end position="152"/>
    </location>
</feature>
<dbReference type="FunFam" id="3.10.20.90:FF:000004">
    <property type="entry name" value="Polyubiquitin Ubiquitin"/>
    <property type="match status" value="2"/>
</dbReference>
<keyword evidence="8" id="KW-0862">Zinc</keyword>
<dbReference type="SMART" id="SM00290">
    <property type="entry name" value="ZnF_UBP"/>
    <property type="match status" value="1"/>
</dbReference>
<dbReference type="InterPro" id="IPR000626">
    <property type="entry name" value="Ubiquitin-like_dom"/>
</dbReference>
<dbReference type="InterPro" id="IPR019954">
    <property type="entry name" value="Ubiquitin_CS"/>
</dbReference>
<dbReference type="GO" id="GO:0016567">
    <property type="term" value="P:protein ubiquitination"/>
    <property type="evidence" value="ECO:0007669"/>
    <property type="project" value="TreeGrafter"/>
</dbReference>
<evidence type="ECO:0000256" key="13">
    <source>
        <dbReference type="SAM" id="MobiDB-lite"/>
    </source>
</evidence>
<keyword evidence="10" id="KW-0539">Nucleus</keyword>
<keyword evidence="7 11" id="KW-0863">Zinc-finger</keyword>
<dbReference type="Pfam" id="PF02148">
    <property type="entry name" value="zf-UBP"/>
    <property type="match status" value="1"/>
</dbReference>
<evidence type="ECO:0000256" key="12">
    <source>
        <dbReference type="SAM" id="Coils"/>
    </source>
</evidence>
<feature type="coiled-coil region" evidence="12">
    <location>
        <begin position="819"/>
        <end position="861"/>
    </location>
</feature>
<feature type="compositionally biased region" description="Polar residues" evidence="13">
    <location>
        <begin position="262"/>
        <end position="278"/>
    </location>
</feature>
<dbReference type="GO" id="GO:0008270">
    <property type="term" value="F:zinc ion binding"/>
    <property type="evidence" value="ECO:0007669"/>
    <property type="project" value="UniProtKB-KW"/>
</dbReference>
<dbReference type="GO" id="GO:0005737">
    <property type="term" value="C:cytoplasm"/>
    <property type="evidence" value="ECO:0007669"/>
    <property type="project" value="UniProtKB-SubCell"/>
</dbReference>
<evidence type="ECO:0000256" key="10">
    <source>
        <dbReference type="ARBA" id="ARBA00023242"/>
    </source>
</evidence>
<dbReference type="InterPro" id="IPR047243">
    <property type="entry name" value="RING-H2_BRAP2"/>
</dbReference>
<dbReference type="InterPro" id="IPR013083">
    <property type="entry name" value="Znf_RING/FYVE/PHD"/>
</dbReference>
<dbReference type="InterPro" id="IPR011422">
    <property type="entry name" value="BRAP2/ETP1_RRM"/>
</dbReference>
<reference evidence="17" key="2">
    <citation type="submission" date="2020-03" db="EMBL/GenBank/DDBJ databases">
        <authorList>
            <person name="Fu F.-F."/>
            <person name="Chen J."/>
        </authorList>
    </citation>
    <scope>NUCLEOTIDE SEQUENCE</scope>
    <source>
        <strain evidence="17">Lc1</strain>
    </source>
</reference>
<evidence type="ECO:0000259" key="15">
    <source>
        <dbReference type="PROSITE" id="PS50089"/>
    </source>
</evidence>